<dbReference type="EMBL" id="DF973989">
    <property type="protein sequence ID" value="GAU43706.1"/>
    <property type="molecule type" value="Genomic_DNA"/>
</dbReference>
<accession>A0A2Z6NIW1</accession>
<dbReference type="OrthoDB" id="1933047at2759"/>
<name>A0A2Z6NIW1_TRISU</name>
<dbReference type="Proteomes" id="UP000242715">
    <property type="component" value="Unassembled WGS sequence"/>
</dbReference>
<reference evidence="2" key="1">
    <citation type="journal article" date="2017" name="Front. Plant Sci.">
        <title>Climate Clever Clovers: New Paradigm to Reduce the Environmental Footprint of Ruminants by Breeding Low Methanogenic Forages Utilizing Haplotype Variation.</title>
        <authorList>
            <person name="Kaur P."/>
            <person name="Appels R."/>
            <person name="Bayer P.E."/>
            <person name="Keeble-Gagnere G."/>
            <person name="Wang J."/>
            <person name="Hirakawa H."/>
            <person name="Shirasawa K."/>
            <person name="Vercoe P."/>
            <person name="Stefanova K."/>
            <person name="Durmic Z."/>
            <person name="Nichols P."/>
            <person name="Revell C."/>
            <person name="Isobe S.N."/>
            <person name="Edwards D."/>
            <person name="Erskine W."/>
        </authorList>
    </citation>
    <scope>NUCLEOTIDE SEQUENCE [LARGE SCALE GENOMIC DNA]</scope>
    <source>
        <strain evidence="2">cv. Daliak</strain>
    </source>
</reference>
<proteinExistence type="predicted"/>
<evidence type="ECO:0000313" key="2">
    <source>
        <dbReference type="Proteomes" id="UP000242715"/>
    </source>
</evidence>
<gene>
    <name evidence="1" type="ORF">TSUD_254350</name>
</gene>
<protein>
    <submittedName>
        <fullName evidence="1">Uncharacterized protein</fullName>
    </submittedName>
</protein>
<keyword evidence="2" id="KW-1185">Reference proteome</keyword>
<dbReference type="AlphaFoldDB" id="A0A2Z6NIW1"/>
<organism evidence="1 2">
    <name type="scientific">Trifolium subterraneum</name>
    <name type="common">Subterranean clover</name>
    <dbReference type="NCBI Taxonomy" id="3900"/>
    <lineage>
        <taxon>Eukaryota</taxon>
        <taxon>Viridiplantae</taxon>
        <taxon>Streptophyta</taxon>
        <taxon>Embryophyta</taxon>
        <taxon>Tracheophyta</taxon>
        <taxon>Spermatophyta</taxon>
        <taxon>Magnoliopsida</taxon>
        <taxon>eudicotyledons</taxon>
        <taxon>Gunneridae</taxon>
        <taxon>Pentapetalae</taxon>
        <taxon>rosids</taxon>
        <taxon>fabids</taxon>
        <taxon>Fabales</taxon>
        <taxon>Fabaceae</taxon>
        <taxon>Papilionoideae</taxon>
        <taxon>50 kb inversion clade</taxon>
        <taxon>NPAAA clade</taxon>
        <taxon>Hologalegina</taxon>
        <taxon>IRL clade</taxon>
        <taxon>Trifolieae</taxon>
        <taxon>Trifolium</taxon>
    </lineage>
</organism>
<sequence>MATSAIQQSAFTGKTGLRQGNEFIRKAGNFGPSRFTMRRTVKSAPESIWSNRMQHPVLRFEVRLR</sequence>
<evidence type="ECO:0000313" key="1">
    <source>
        <dbReference type="EMBL" id="GAU43706.1"/>
    </source>
</evidence>